<feature type="domain" description="Influenza RNA polymerase PB2 CAP binding" evidence="2">
    <location>
        <begin position="324"/>
        <end position="528"/>
    </location>
</feature>
<reference evidence="6" key="1">
    <citation type="journal article" date="2018" name="Nature">
        <title>The evolutionary history of vertebrate RNA viruses.</title>
        <authorList>
            <person name="Shi M."/>
            <person name="Lin X.D."/>
            <person name="Chen X."/>
            <person name="Tian J.H."/>
            <person name="Chen L.J."/>
            <person name="Li K."/>
            <person name="Wang W."/>
            <person name="Eden J.S."/>
            <person name="Shen J.J."/>
            <person name="Liu L."/>
            <person name="Holmes E.C."/>
            <person name="Zhang Y.Z."/>
        </authorList>
    </citation>
    <scope>NUCLEOTIDE SEQUENCE</scope>
    <source>
        <strain evidence="6">WHHM46916</strain>
    </source>
</reference>
<feature type="domain" description="Influenza RNA polymerase PB2 second" evidence="3">
    <location>
        <begin position="39"/>
        <end position="105"/>
    </location>
</feature>
<protein>
    <submittedName>
        <fullName evidence="6">PB2</fullName>
    </submittedName>
</protein>
<proteinExistence type="predicted"/>
<dbReference type="InterPro" id="IPR049110">
    <property type="entry name" value="Flu_PB2_2nd"/>
</dbReference>
<dbReference type="Pfam" id="PF20949">
    <property type="entry name" value="Flu_PB2_3rd"/>
    <property type="match status" value="1"/>
</dbReference>
<evidence type="ECO:0000259" key="4">
    <source>
        <dbReference type="Pfam" id="PF20949"/>
    </source>
</evidence>
<dbReference type="Pfam" id="PF20948">
    <property type="entry name" value="Flu_PB2_2nd"/>
    <property type="match status" value="1"/>
</dbReference>
<evidence type="ECO:0000313" key="6">
    <source>
        <dbReference type="EMBL" id="AVM87630.1"/>
    </source>
</evidence>
<dbReference type="Pfam" id="PF00604">
    <property type="entry name" value="Flu_PB2_5th"/>
    <property type="match status" value="1"/>
</dbReference>
<dbReference type="EMBL" id="MG600046">
    <property type="protein sequence ID" value="AVM87630.1"/>
    <property type="molecule type" value="Viral_cRNA"/>
</dbReference>
<dbReference type="Pfam" id="PF20950">
    <property type="entry name" value="Flu_PB2_4th"/>
    <property type="match status" value="1"/>
</dbReference>
<sequence>MAYRIFQMYKMLKQKEETRAIMETNSISSVAVLKRFSTSRKEKNPALRAKIMQRRGASIATTSALAEKIPEFYKGIRLKEPNKKDLETGFPLVTPSAPNWWALSGEEGDPKEVETVYRMYFERYERLKNAELGPVMFTKPIRRRELVQISPVPYPMKPETARSVIMEILFPEESGIPSPEVLEHISFIKEKREQLSKLNINKLSMAYMLERETIIQRKHIPIVGGSSAGEGELAHLRSGQNWISQMIPVPQTATEIREQTLMSACREIVVECRKKARPLQDLRDILKTTTVEGESMVKMIKTMTSGDSAVSICKASLGLPIDSVLRFKRMALRRIRGKGSRREDLGITSSGQQLKLIFWSGQEEFGVTCNTVFGRVTGTLKKDDRKITSLIIQEGEPGGVVELILHCHAFVGTEECLKSIRDNLRLTNRSGKPRKVQYAFIDYLLMDPNTSMSYFATRETKPVGNLLPCGTSGMPSKDGIPNVFISKVAVDSEPTKKTDNVTITEAMEVQTMDGSIIASPEDVEIGESANIQGSVVYESRTMWGRTSFQVLCVNTYKAIAKKLPIMFSDYNTIGDLAFTEGEELCGKLKKGIAPMYSYFCRELLGKLHKEGKLTPLFFLKLAPICWTQPRQVKGEFSSISFDNEYKLEVFANTGLVFKITGPPGQRQVKVFGVDIPLSRENYGEITTEDLIATILPQYLIIGKAVNPSHSKIYRLSEVSTIPPEGGNLMIGGGEVYRVRKRKRAGTSLHDTRMVRRRQMDITEALAEYE</sequence>
<dbReference type="GO" id="GO:0033650">
    <property type="term" value="C:host cell mitochondrion"/>
    <property type="evidence" value="ECO:0007669"/>
    <property type="project" value="UniProtKB-SubCell"/>
</dbReference>
<evidence type="ECO:0000259" key="3">
    <source>
        <dbReference type="Pfam" id="PF20948"/>
    </source>
</evidence>
<feature type="domain" description="Polymerase basic protein 2 helical" evidence="5">
    <location>
        <begin position="254"/>
        <end position="321"/>
    </location>
</feature>
<accession>A0A2P1GNS9</accession>
<comment type="subcellular location">
    <subcellularLocation>
        <location evidence="1">Host mitochondrion</location>
    </subcellularLocation>
</comment>
<feature type="domain" description="Influenza RNA polymerase PB2 middle" evidence="4">
    <location>
        <begin position="111"/>
        <end position="245"/>
    </location>
</feature>
<name>A0A2P1GNS9_9ORTO</name>
<dbReference type="InterPro" id="IPR049111">
    <property type="entry name" value="Flu_PB2_middle"/>
</dbReference>
<dbReference type="InterPro" id="IPR048298">
    <property type="entry name" value="Flu_PB2_CAP-bd"/>
</dbReference>
<evidence type="ECO:0000259" key="5">
    <source>
        <dbReference type="Pfam" id="PF20950"/>
    </source>
</evidence>
<evidence type="ECO:0000256" key="1">
    <source>
        <dbReference type="ARBA" id="ARBA00004181"/>
    </source>
</evidence>
<dbReference type="InterPro" id="IPR049113">
    <property type="entry name" value="PB2_helical"/>
</dbReference>
<organism evidence="6">
    <name type="scientific">Wuhan asiatic toad influenza virus</name>
    <dbReference type="NCBI Taxonomy" id="2116482"/>
    <lineage>
        <taxon>Viruses</taxon>
        <taxon>Riboviria</taxon>
        <taxon>Orthornavirae</taxon>
        <taxon>Negarnaviricota</taxon>
        <taxon>Polyploviricotina</taxon>
        <taxon>Insthoviricetes</taxon>
        <taxon>Articulavirales</taxon>
        <taxon>Orthomyxoviridae</taxon>
    </lineage>
</organism>
<evidence type="ECO:0000259" key="2">
    <source>
        <dbReference type="Pfam" id="PF00604"/>
    </source>
</evidence>